<dbReference type="Proteomes" id="UP000566711">
    <property type="component" value="Unassembled WGS sequence"/>
</dbReference>
<sequence length="632" mass="68837">MPTNPAHKNWLSHAASVWWTGALLSLGVGLALYLVTALSIEHDAHQRFQNQARNAQYAIAARVRAYTDVLRSAASFFQATERVDRASFHRYVNGLHLPQEFATIDNINFAQYVTDGQRDHFERAVRASARAGDGYPAFAIDPPARRADYAIITLIEPVDQFGEKLGADIAARPAVAHALALSRDTGAPATSGQLIAVPGQPGRAKLAMRMPVYRQDMALDSVSHRRAAYLGSVGIGFSVRRLVQAALDEIGGHDLHLALYDDGALDEPRPRGVPDTLLFASPAGGAGGAAARDSFTTTLAVECGGRLWQAQFSAPKAAWHSRVDRYLPWIALDMGSLVTLLLYLLFHTLATSRRRAVRMAKGMTRELRDSQASLQRSHHQLRRLAAHADRIKEQERKRIAREIHDDLGQNLLVLRIEADLLAARTRQRHPRLHARARTTLGQIDRTICSVRHIINDLRPAVLDLGLCAAVEWQIEQFRQHAGLACELAVENDITVDDLCATAFFRVLQESLSNVLQHAHASAVRVTLRQRDGMLTMTISDNGVGIAPGVRNKPGSFGLVGIEERIGLLGGHCTISGGPLQGTTVTVSVPVAGPADAPAPQSGGSEHLPHEKSAGSLTNINRETIPLENNLPF</sequence>
<dbReference type="GO" id="GO:0016020">
    <property type="term" value="C:membrane"/>
    <property type="evidence" value="ECO:0007669"/>
    <property type="project" value="UniProtKB-SubCell"/>
</dbReference>
<evidence type="ECO:0000256" key="2">
    <source>
        <dbReference type="ARBA" id="ARBA00022679"/>
    </source>
</evidence>
<dbReference type="InterPro" id="IPR042240">
    <property type="entry name" value="CHASE_sf"/>
</dbReference>
<comment type="caution">
    <text evidence="12">The sequence shown here is derived from an EMBL/GenBank/DDBJ whole genome shotgun (WGS) entry which is preliminary data.</text>
</comment>
<reference evidence="12 13" key="1">
    <citation type="submission" date="2020-07" db="EMBL/GenBank/DDBJ databases">
        <title>Novel species isolated from subtropical streams in China.</title>
        <authorList>
            <person name="Lu H."/>
        </authorList>
    </citation>
    <scope>NUCLEOTIDE SEQUENCE [LARGE SCALE GENOMIC DNA]</scope>
    <source>
        <strain evidence="12 13">FT3S</strain>
    </source>
</reference>
<evidence type="ECO:0000256" key="1">
    <source>
        <dbReference type="ARBA" id="ARBA00004370"/>
    </source>
</evidence>
<evidence type="ECO:0000256" key="4">
    <source>
        <dbReference type="ARBA" id="ARBA00022777"/>
    </source>
</evidence>
<keyword evidence="7 9" id="KW-0472">Membrane</keyword>
<dbReference type="EMBL" id="JACEZS010000005">
    <property type="protein sequence ID" value="MBA5605282.1"/>
    <property type="molecule type" value="Genomic_DNA"/>
</dbReference>
<dbReference type="Pfam" id="PF03924">
    <property type="entry name" value="CHASE"/>
    <property type="match status" value="1"/>
</dbReference>
<keyword evidence="13" id="KW-1185">Reference proteome</keyword>
<evidence type="ECO:0000256" key="5">
    <source>
        <dbReference type="ARBA" id="ARBA00022989"/>
    </source>
</evidence>
<dbReference type="InterPro" id="IPR036890">
    <property type="entry name" value="HATPase_C_sf"/>
</dbReference>
<dbReference type="Pfam" id="PF02518">
    <property type="entry name" value="HATPase_c"/>
    <property type="match status" value="1"/>
</dbReference>
<feature type="domain" description="CHASE" evidence="11">
    <location>
        <begin position="79"/>
        <end position="261"/>
    </location>
</feature>
<dbReference type="CDD" id="cd16917">
    <property type="entry name" value="HATPase_UhpB-NarQ-NarX-like"/>
    <property type="match status" value="1"/>
</dbReference>
<evidence type="ECO:0000256" key="3">
    <source>
        <dbReference type="ARBA" id="ARBA00022692"/>
    </source>
</evidence>
<dbReference type="RefSeq" id="WP_182216035.1">
    <property type="nucleotide sequence ID" value="NZ_JACEZS010000005.1"/>
</dbReference>
<keyword evidence="2" id="KW-0808">Transferase</keyword>
<organism evidence="12 13">
    <name type="scientific">Rugamonas fusca</name>
    <dbReference type="NCBI Taxonomy" id="2758568"/>
    <lineage>
        <taxon>Bacteria</taxon>
        <taxon>Pseudomonadati</taxon>
        <taxon>Pseudomonadota</taxon>
        <taxon>Betaproteobacteria</taxon>
        <taxon>Burkholderiales</taxon>
        <taxon>Oxalobacteraceae</taxon>
        <taxon>Telluria group</taxon>
        <taxon>Rugamonas</taxon>
    </lineage>
</organism>
<dbReference type="InterPro" id="IPR003594">
    <property type="entry name" value="HATPase_dom"/>
</dbReference>
<keyword evidence="6" id="KW-0902">Two-component regulatory system</keyword>
<keyword evidence="4" id="KW-0418">Kinase</keyword>
<keyword evidence="5 9" id="KW-1133">Transmembrane helix</keyword>
<feature type="transmembrane region" description="Helical" evidence="9">
    <location>
        <begin position="326"/>
        <end position="346"/>
    </location>
</feature>
<dbReference type="InterPro" id="IPR006189">
    <property type="entry name" value="CHASE_dom"/>
</dbReference>
<gene>
    <name evidence="12" type="ORF">H3H36_07915</name>
</gene>
<dbReference type="SUPFAM" id="SSF55874">
    <property type="entry name" value="ATPase domain of HSP90 chaperone/DNA topoisomerase II/histidine kinase"/>
    <property type="match status" value="1"/>
</dbReference>
<feature type="compositionally biased region" description="Low complexity" evidence="8">
    <location>
        <begin position="590"/>
        <end position="599"/>
    </location>
</feature>
<evidence type="ECO:0000256" key="8">
    <source>
        <dbReference type="SAM" id="MobiDB-lite"/>
    </source>
</evidence>
<keyword evidence="3 9" id="KW-0812">Transmembrane</keyword>
<dbReference type="Gene3D" id="1.20.5.1930">
    <property type="match status" value="1"/>
</dbReference>
<evidence type="ECO:0000256" key="9">
    <source>
        <dbReference type="SAM" id="Phobius"/>
    </source>
</evidence>
<dbReference type="GO" id="GO:0000155">
    <property type="term" value="F:phosphorelay sensor kinase activity"/>
    <property type="evidence" value="ECO:0007669"/>
    <property type="project" value="InterPro"/>
</dbReference>
<dbReference type="PROSITE" id="PS50109">
    <property type="entry name" value="HIS_KIN"/>
    <property type="match status" value="1"/>
</dbReference>
<dbReference type="SMART" id="SM00387">
    <property type="entry name" value="HATPase_c"/>
    <property type="match status" value="1"/>
</dbReference>
<accession>A0A7W2I6B3</accession>
<dbReference type="InterPro" id="IPR050482">
    <property type="entry name" value="Sensor_HK_TwoCompSys"/>
</dbReference>
<protein>
    <submittedName>
        <fullName evidence="12">CHASE domain-containing protein</fullName>
    </submittedName>
</protein>
<feature type="domain" description="Histidine kinase" evidence="10">
    <location>
        <begin position="505"/>
        <end position="592"/>
    </location>
</feature>
<dbReference type="AlphaFoldDB" id="A0A7W2I6B3"/>
<comment type="subcellular location">
    <subcellularLocation>
        <location evidence="1">Membrane</location>
    </subcellularLocation>
</comment>
<evidence type="ECO:0000313" key="13">
    <source>
        <dbReference type="Proteomes" id="UP000566711"/>
    </source>
</evidence>
<dbReference type="InterPro" id="IPR005467">
    <property type="entry name" value="His_kinase_dom"/>
</dbReference>
<evidence type="ECO:0000259" key="11">
    <source>
        <dbReference type="PROSITE" id="PS50839"/>
    </source>
</evidence>
<name>A0A7W2I6B3_9BURK</name>
<evidence type="ECO:0000259" key="10">
    <source>
        <dbReference type="PROSITE" id="PS50109"/>
    </source>
</evidence>
<evidence type="ECO:0000256" key="7">
    <source>
        <dbReference type="ARBA" id="ARBA00023136"/>
    </source>
</evidence>
<evidence type="ECO:0000313" key="12">
    <source>
        <dbReference type="EMBL" id="MBA5605282.1"/>
    </source>
</evidence>
<proteinExistence type="predicted"/>
<dbReference type="Gene3D" id="3.30.565.10">
    <property type="entry name" value="Histidine kinase-like ATPase, C-terminal domain"/>
    <property type="match status" value="1"/>
</dbReference>
<dbReference type="PROSITE" id="PS50839">
    <property type="entry name" value="CHASE"/>
    <property type="match status" value="1"/>
</dbReference>
<dbReference type="SMART" id="SM01079">
    <property type="entry name" value="CHASE"/>
    <property type="match status" value="1"/>
</dbReference>
<dbReference type="Pfam" id="PF07730">
    <property type="entry name" value="HisKA_3"/>
    <property type="match status" value="1"/>
</dbReference>
<feature type="transmembrane region" description="Helical" evidence="9">
    <location>
        <begin position="17"/>
        <end position="40"/>
    </location>
</feature>
<dbReference type="GO" id="GO:0046983">
    <property type="term" value="F:protein dimerization activity"/>
    <property type="evidence" value="ECO:0007669"/>
    <property type="project" value="InterPro"/>
</dbReference>
<dbReference type="PANTHER" id="PTHR24421:SF59">
    <property type="entry name" value="OXYGEN SENSOR HISTIDINE KINASE NREB"/>
    <property type="match status" value="1"/>
</dbReference>
<feature type="region of interest" description="Disordered" evidence="8">
    <location>
        <begin position="590"/>
        <end position="632"/>
    </location>
</feature>
<dbReference type="Gene3D" id="3.30.450.350">
    <property type="entry name" value="CHASE domain"/>
    <property type="match status" value="1"/>
</dbReference>
<dbReference type="InterPro" id="IPR011712">
    <property type="entry name" value="Sig_transdc_His_kin_sub3_dim/P"/>
</dbReference>
<dbReference type="PANTHER" id="PTHR24421">
    <property type="entry name" value="NITRATE/NITRITE SENSOR PROTEIN NARX-RELATED"/>
    <property type="match status" value="1"/>
</dbReference>
<evidence type="ECO:0000256" key="6">
    <source>
        <dbReference type="ARBA" id="ARBA00023012"/>
    </source>
</evidence>